<evidence type="ECO:0000256" key="11">
    <source>
        <dbReference type="ARBA" id="ARBA00049393"/>
    </source>
</evidence>
<dbReference type="EMBL" id="OU892278">
    <property type="protein sequence ID" value="CAG9765306.1"/>
    <property type="molecule type" value="Genomic_DNA"/>
</dbReference>
<dbReference type="GO" id="GO:0030488">
    <property type="term" value="P:tRNA methylation"/>
    <property type="evidence" value="ECO:0007669"/>
    <property type="project" value="InterPro"/>
</dbReference>
<keyword evidence="3 12" id="KW-0808">Transferase</keyword>
<evidence type="ECO:0000256" key="7">
    <source>
        <dbReference type="ARBA" id="ARBA00022771"/>
    </source>
</evidence>
<dbReference type="GO" id="GO:0008270">
    <property type="term" value="F:zinc ion binding"/>
    <property type="evidence" value="ECO:0007669"/>
    <property type="project" value="UniProtKB-KW"/>
</dbReference>
<keyword evidence="7 12" id="KW-0863">Zinc-finger</keyword>
<evidence type="ECO:0000313" key="15">
    <source>
        <dbReference type="Proteomes" id="UP001152799"/>
    </source>
</evidence>
<accession>A0A9N9QNI7</accession>
<dbReference type="InterPro" id="IPR022776">
    <property type="entry name" value="TRM13/UPF0224_CHHC_Znf_dom"/>
</dbReference>
<comment type="similarity">
    <text evidence="1 12">Belongs to the methyltransferase TRM13 family.</text>
</comment>
<keyword evidence="8 12" id="KW-0862">Zinc</keyword>
<evidence type="ECO:0000256" key="10">
    <source>
        <dbReference type="ARBA" id="ARBA00048635"/>
    </source>
</evidence>
<keyword evidence="6 12" id="KW-0479">Metal-binding</keyword>
<name>A0A9N9QNI7_9CUCU</name>
<evidence type="ECO:0000313" key="14">
    <source>
        <dbReference type="EMBL" id="CAG9765306.1"/>
    </source>
</evidence>
<dbReference type="Pfam" id="PF05206">
    <property type="entry name" value="TRM13"/>
    <property type="match status" value="1"/>
</dbReference>
<gene>
    <name evidence="14" type="ORF">CEUTPL_LOCUS5916</name>
</gene>
<reference evidence="14" key="1">
    <citation type="submission" date="2022-01" db="EMBL/GenBank/DDBJ databases">
        <authorList>
            <person name="King R."/>
        </authorList>
    </citation>
    <scope>NUCLEOTIDE SEQUENCE</scope>
</reference>
<evidence type="ECO:0000256" key="5">
    <source>
        <dbReference type="ARBA" id="ARBA00022694"/>
    </source>
</evidence>
<evidence type="ECO:0000256" key="6">
    <source>
        <dbReference type="ARBA" id="ARBA00022723"/>
    </source>
</evidence>
<evidence type="ECO:0000256" key="1">
    <source>
        <dbReference type="ARBA" id="ARBA00005265"/>
    </source>
</evidence>
<organism evidence="14 15">
    <name type="scientific">Ceutorhynchus assimilis</name>
    <name type="common">cabbage seed weevil</name>
    <dbReference type="NCBI Taxonomy" id="467358"/>
    <lineage>
        <taxon>Eukaryota</taxon>
        <taxon>Metazoa</taxon>
        <taxon>Ecdysozoa</taxon>
        <taxon>Arthropoda</taxon>
        <taxon>Hexapoda</taxon>
        <taxon>Insecta</taxon>
        <taxon>Pterygota</taxon>
        <taxon>Neoptera</taxon>
        <taxon>Endopterygota</taxon>
        <taxon>Coleoptera</taxon>
        <taxon>Polyphaga</taxon>
        <taxon>Cucujiformia</taxon>
        <taxon>Curculionidae</taxon>
        <taxon>Ceutorhynchinae</taxon>
        <taxon>Ceutorhynchus</taxon>
    </lineage>
</organism>
<evidence type="ECO:0000256" key="9">
    <source>
        <dbReference type="ARBA" id="ARBA00048165"/>
    </source>
</evidence>
<evidence type="ECO:0000256" key="2">
    <source>
        <dbReference type="ARBA" id="ARBA00022603"/>
    </source>
</evidence>
<evidence type="ECO:0000256" key="8">
    <source>
        <dbReference type="ARBA" id="ARBA00022833"/>
    </source>
</evidence>
<feature type="domain" description="CHHC U11-48K-type" evidence="13">
    <location>
        <begin position="54"/>
        <end position="81"/>
    </location>
</feature>
<dbReference type="PANTHER" id="PTHR12998:SF0">
    <property type="entry name" value="TRNA:M(4)X MODIFICATION ENZYME TRM13 HOMOLOG"/>
    <property type="match status" value="1"/>
</dbReference>
<comment type="catalytic activity">
    <reaction evidence="9 12">
        <text>cytidine(4) in tRNA(Pro) + S-adenosyl-L-methionine = 2'-O-methylcytidine(4) in tRNA(Pro) + S-adenosyl-L-homocysteine + H(+)</text>
        <dbReference type="Rhea" id="RHEA:32767"/>
        <dbReference type="Rhea" id="RHEA-COMP:10397"/>
        <dbReference type="Rhea" id="RHEA-COMP:10398"/>
        <dbReference type="ChEBI" id="CHEBI:15378"/>
        <dbReference type="ChEBI" id="CHEBI:57856"/>
        <dbReference type="ChEBI" id="CHEBI:59789"/>
        <dbReference type="ChEBI" id="CHEBI:74495"/>
        <dbReference type="ChEBI" id="CHEBI:82748"/>
        <dbReference type="EC" id="2.1.1.225"/>
    </reaction>
</comment>
<dbReference type="InterPro" id="IPR007871">
    <property type="entry name" value="Methyltransferase_TRM13"/>
</dbReference>
<dbReference type="InterPro" id="IPR021721">
    <property type="entry name" value="Znf_CCCH-type_TRM13"/>
</dbReference>
<dbReference type="OrthoDB" id="258806at2759"/>
<keyword evidence="2 12" id="KW-0489">Methyltransferase</keyword>
<dbReference type="Pfam" id="PF05253">
    <property type="entry name" value="zf-U11-48K"/>
    <property type="match status" value="1"/>
</dbReference>
<dbReference type="AlphaFoldDB" id="A0A9N9QNI7"/>
<evidence type="ECO:0000256" key="3">
    <source>
        <dbReference type="ARBA" id="ARBA00022679"/>
    </source>
</evidence>
<dbReference type="PROSITE" id="PS51800">
    <property type="entry name" value="ZF_CHHC_U11_48K"/>
    <property type="match status" value="1"/>
</dbReference>
<dbReference type="PANTHER" id="PTHR12998">
    <property type="entry name" value="TRNA:M(4)X MODIFICATION ENZYME TRM13 HOMOLOG"/>
    <property type="match status" value="1"/>
</dbReference>
<dbReference type="GO" id="GO:0106050">
    <property type="term" value="F:tRNA 2'-O-methyltransferase activity"/>
    <property type="evidence" value="ECO:0007669"/>
    <property type="project" value="UniProtKB-UniRule"/>
</dbReference>
<comment type="catalytic activity">
    <reaction evidence="10 12">
        <text>cytidine(4) in tRNA(Gly)(GCC) + S-adenosyl-L-methionine = 2'-O-methylcytidine(4) in tRNA(Gly)(GCC) + S-adenosyl-L-homocysteine + H(+)</text>
        <dbReference type="Rhea" id="RHEA:43192"/>
        <dbReference type="Rhea" id="RHEA-COMP:10399"/>
        <dbReference type="Rhea" id="RHEA-COMP:10400"/>
        <dbReference type="ChEBI" id="CHEBI:15378"/>
        <dbReference type="ChEBI" id="CHEBI:57856"/>
        <dbReference type="ChEBI" id="CHEBI:59789"/>
        <dbReference type="ChEBI" id="CHEBI:74495"/>
        <dbReference type="ChEBI" id="CHEBI:82748"/>
        <dbReference type="EC" id="2.1.1.225"/>
    </reaction>
</comment>
<keyword evidence="15" id="KW-1185">Reference proteome</keyword>
<dbReference type="Pfam" id="PF11722">
    <property type="entry name" value="zf-TRM13_CCCH"/>
    <property type="match status" value="1"/>
</dbReference>
<dbReference type="InterPro" id="IPR039044">
    <property type="entry name" value="Trm13"/>
</dbReference>
<evidence type="ECO:0000256" key="12">
    <source>
        <dbReference type="RuleBase" id="RU367103"/>
    </source>
</evidence>
<dbReference type="EC" id="2.1.1.225" evidence="12"/>
<evidence type="ECO:0000259" key="13">
    <source>
        <dbReference type="PROSITE" id="PS51800"/>
    </source>
</evidence>
<keyword evidence="4 12" id="KW-0949">S-adenosyl-L-methionine</keyword>
<comment type="function">
    <text evidence="12">tRNA methylase which 2'-O-methylates cytidine(4) in tRNA(Pro) and tRNA(Gly)(GCC), and adenosine(4) in tRNA(His).</text>
</comment>
<keyword evidence="5 12" id="KW-0819">tRNA processing</keyword>
<proteinExistence type="inferred from homology"/>
<sequence length="405" mass="46312">MDSKHPNPDHCTYFVQRKKRYCKMLVKAGKKFCGEHHKVSDDPDLTQDNLSEIRIVCPLDNKHTVYANNLEKHLKICNARPQKQEPYIQKNINSGIPETSVEEDTLQILSSFPKAQVLTIIDRVNKIYNNNITISGNLLTFPLIENEIKPEYGNKTKKHLKQASAIVGLLQKYKMLKDNTCYIEFGAGRGQLSYWVAKATESQKNSTILLIERDSPKHKKDNKLAKTTDQIQRIRADIADIVLDKIDIIKNSEHIVGITKHLCGAATDLTLRCLTSTEETKNKVHGTILTFCCHHRCEWTPYTGKSFFKANGLSITDFNVMCRLSSWATCGSREFEENKLTDNEQDYGLGKAEREEIGRRCKNIINWGRLMHLKEHNLECFLHYYVETSITLENVALVAIKSKAV</sequence>
<dbReference type="Proteomes" id="UP001152799">
    <property type="component" value="Chromosome 2"/>
</dbReference>
<comment type="catalytic activity">
    <reaction evidence="11 12">
        <text>adenosine(4) in tRNA(His) + S-adenosyl-L-methionine = 2'-O-methyladenosine(4) in tRNA(His) + S-adenosyl-L-homocysteine + H(+)</text>
        <dbReference type="Rhea" id="RHEA:43196"/>
        <dbReference type="Rhea" id="RHEA-COMP:10401"/>
        <dbReference type="Rhea" id="RHEA-COMP:10402"/>
        <dbReference type="ChEBI" id="CHEBI:15378"/>
        <dbReference type="ChEBI" id="CHEBI:57856"/>
        <dbReference type="ChEBI" id="CHEBI:59789"/>
        <dbReference type="ChEBI" id="CHEBI:74411"/>
        <dbReference type="ChEBI" id="CHEBI:74477"/>
        <dbReference type="EC" id="2.1.1.225"/>
    </reaction>
</comment>
<evidence type="ECO:0000256" key="4">
    <source>
        <dbReference type="ARBA" id="ARBA00022691"/>
    </source>
</evidence>
<protein>
    <recommendedName>
        <fullName evidence="12">tRNA:m(4)X modification enzyme TRM13</fullName>
        <ecNumber evidence="12">2.1.1.225</ecNumber>
    </recommendedName>
</protein>